<reference evidence="1 2" key="1">
    <citation type="submission" date="2019-03" db="EMBL/GenBank/DDBJ databases">
        <title>Single cell metagenomics reveals metabolic interactions within the superorganism composed of flagellate Streblomastix strix and complex community of Bacteroidetes bacteria on its surface.</title>
        <authorList>
            <person name="Treitli S.C."/>
            <person name="Kolisko M."/>
            <person name="Husnik F."/>
            <person name="Keeling P."/>
            <person name="Hampl V."/>
        </authorList>
    </citation>
    <scope>NUCLEOTIDE SEQUENCE [LARGE SCALE GENOMIC DNA]</scope>
    <source>
        <strain evidence="1">ST1C</strain>
    </source>
</reference>
<proteinExistence type="predicted"/>
<evidence type="ECO:0000313" key="1">
    <source>
        <dbReference type="EMBL" id="KAA6363215.1"/>
    </source>
</evidence>
<dbReference type="EMBL" id="SNRW01023195">
    <property type="protein sequence ID" value="KAA6363215.1"/>
    <property type="molecule type" value="Genomic_DNA"/>
</dbReference>
<dbReference type="Proteomes" id="UP000324800">
    <property type="component" value="Unassembled WGS sequence"/>
</dbReference>
<protein>
    <submittedName>
        <fullName evidence="1">Uncharacterized protein</fullName>
    </submittedName>
</protein>
<organism evidence="1 2">
    <name type="scientific">Streblomastix strix</name>
    <dbReference type="NCBI Taxonomy" id="222440"/>
    <lineage>
        <taxon>Eukaryota</taxon>
        <taxon>Metamonada</taxon>
        <taxon>Preaxostyla</taxon>
        <taxon>Oxymonadida</taxon>
        <taxon>Streblomastigidae</taxon>
        <taxon>Streblomastix</taxon>
    </lineage>
</organism>
<evidence type="ECO:0000313" key="2">
    <source>
        <dbReference type="Proteomes" id="UP000324800"/>
    </source>
</evidence>
<accession>A0A5J4U0J3</accession>
<sequence length="98" mass="10986">MEDSPAVSSANFQLTDFAVDYAAFAISNQASVKVAANLGGFYYFLPCLMEVMIAEAATSLPTSFAQFDFDVDYVVCGETWWTFEIWQNVKKVKFIKNN</sequence>
<gene>
    <name evidence="1" type="ORF">EZS28_041258</name>
</gene>
<dbReference type="AlphaFoldDB" id="A0A5J4U0J3"/>
<comment type="caution">
    <text evidence="1">The sequence shown here is derived from an EMBL/GenBank/DDBJ whole genome shotgun (WGS) entry which is preliminary data.</text>
</comment>
<name>A0A5J4U0J3_9EUKA</name>